<protein>
    <submittedName>
        <fullName evidence="3">Uncharacterized protein</fullName>
    </submittedName>
</protein>
<keyword evidence="4" id="KW-1185">Reference proteome</keyword>
<proteinExistence type="predicted"/>
<keyword evidence="2" id="KW-0732">Signal</keyword>
<evidence type="ECO:0000256" key="1">
    <source>
        <dbReference type="SAM" id="MobiDB-lite"/>
    </source>
</evidence>
<accession>A0A8H6CSN7</accession>
<feature type="compositionally biased region" description="Acidic residues" evidence="1">
    <location>
        <begin position="499"/>
        <end position="510"/>
    </location>
</feature>
<feature type="chain" id="PRO_5034849712" evidence="2">
    <location>
        <begin position="24"/>
        <end position="533"/>
    </location>
</feature>
<dbReference type="AlphaFoldDB" id="A0A8H6CSN7"/>
<evidence type="ECO:0000313" key="4">
    <source>
        <dbReference type="Proteomes" id="UP000578531"/>
    </source>
</evidence>
<feature type="region of interest" description="Disordered" evidence="1">
    <location>
        <begin position="262"/>
        <end position="287"/>
    </location>
</feature>
<feature type="compositionally biased region" description="Polar residues" evidence="1">
    <location>
        <begin position="48"/>
        <end position="58"/>
    </location>
</feature>
<feature type="region of interest" description="Disordered" evidence="1">
    <location>
        <begin position="43"/>
        <end position="62"/>
    </location>
</feature>
<comment type="caution">
    <text evidence="3">The sequence shown here is derived from an EMBL/GenBank/DDBJ whole genome shotgun (WGS) entry which is preliminary data.</text>
</comment>
<dbReference type="EMBL" id="JACCJC010000074">
    <property type="protein sequence ID" value="KAF6228792.1"/>
    <property type="molecule type" value="Genomic_DNA"/>
</dbReference>
<evidence type="ECO:0000313" key="3">
    <source>
        <dbReference type="EMBL" id="KAF6228792.1"/>
    </source>
</evidence>
<name>A0A8H6CSN7_9LECA</name>
<gene>
    <name evidence="3" type="ORF">HO173_011639</name>
</gene>
<sequence>MPSIYLQYLLLLRIFTHLHLLNSDTQQTKHKISTTYLTPPHSLAPSPKSLQFPSPQTKAKSHRMDMSNPSLALQQHLANMPSSDSPIMSTALVSDRLGVDNMDGQGILAGRAKSYARPWMGCIPSEELSKDNLPPFHVRLQDDQVGHLAFWVGTSRGSITRLKLGHVWPWDFDVQGKISSRRDNWGAGYGGCGKERGKGLGGGKKVPTWTDPGLHLTYTSSHKVMAGELDALKRGAALKRQAEEEAGRNVCVPVKKPRLSSVSTELKRMKETAAKKRQKDKATENEKDRYVGAKPELRDAMQVVDTLMRSATETGNQNATLENMLLKNEAQYIKDTDDMFDEWLAYNEVKRMEVGRIHEDHAVEIKSRDAKIEALETEAKGSIARLKKEKQKVRVRDGRLARVKSHWVQERNLMGKKFRELEEIAIDLDELSELNGGIDGPDAEESDSEAEPEEEGKEEGKREPKEPKEPEAKGSTDRELRKSAVRERMKGMDAKETVNLDEDEDEEDEGGPISSQRKGRLRNSIRSRPASSG</sequence>
<dbReference type="GeneID" id="59293281"/>
<evidence type="ECO:0000256" key="2">
    <source>
        <dbReference type="SAM" id="SignalP"/>
    </source>
</evidence>
<feature type="compositionally biased region" description="Basic and acidic residues" evidence="1">
    <location>
        <begin position="458"/>
        <end position="498"/>
    </location>
</feature>
<dbReference type="RefSeq" id="XP_037159607.1">
    <property type="nucleotide sequence ID" value="XM_037313519.1"/>
</dbReference>
<organism evidence="3 4">
    <name type="scientific">Letharia columbiana</name>
    <dbReference type="NCBI Taxonomy" id="112416"/>
    <lineage>
        <taxon>Eukaryota</taxon>
        <taxon>Fungi</taxon>
        <taxon>Dikarya</taxon>
        <taxon>Ascomycota</taxon>
        <taxon>Pezizomycotina</taxon>
        <taxon>Lecanoromycetes</taxon>
        <taxon>OSLEUM clade</taxon>
        <taxon>Lecanoromycetidae</taxon>
        <taxon>Lecanorales</taxon>
        <taxon>Lecanorineae</taxon>
        <taxon>Parmeliaceae</taxon>
        <taxon>Letharia</taxon>
    </lineage>
</organism>
<feature type="compositionally biased region" description="Basic and acidic residues" evidence="1">
    <location>
        <begin position="265"/>
        <end position="287"/>
    </location>
</feature>
<dbReference type="Proteomes" id="UP000578531">
    <property type="component" value="Unassembled WGS sequence"/>
</dbReference>
<feature type="region of interest" description="Disordered" evidence="1">
    <location>
        <begin position="432"/>
        <end position="533"/>
    </location>
</feature>
<feature type="signal peptide" evidence="2">
    <location>
        <begin position="1"/>
        <end position="23"/>
    </location>
</feature>
<dbReference type="OrthoDB" id="5409855at2759"/>
<reference evidence="3 4" key="1">
    <citation type="journal article" date="2020" name="Genomics">
        <title>Complete, high-quality genomes from long-read metagenomic sequencing of two wolf lichen thalli reveals enigmatic genome architecture.</title>
        <authorList>
            <person name="McKenzie S.K."/>
            <person name="Walston R.F."/>
            <person name="Allen J.L."/>
        </authorList>
    </citation>
    <scope>NUCLEOTIDE SEQUENCE [LARGE SCALE GENOMIC DNA]</scope>
    <source>
        <strain evidence="3">WasteWater2</strain>
    </source>
</reference>
<feature type="compositionally biased region" description="Acidic residues" evidence="1">
    <location>
        <begin position="441"/>
        <end position="457"/>
    </location>
</feature>